<feature type="region of interest" description="Disordered" evidence="2">
    <location>
        <begin position="459"/>
        <end position="478"/>
    </location>
</feature>
<dbReference type="CDD" id="cd04481">
    <property type="entry name" value="RPA1_DBD_B_like"/>
    <property type="match status" value="1"/>
</dbReference>
<dbReference type="InterPro" id="IPR012340">
    <property type="entry name" value="NA-bd_OB-fold"/>
</dbReference>
<sequence>MKLISELTLGDSSAVIKVRLLHAWRSTNPSFPRKVFDYGTLWTDETGMLIHGLSSSDHADELESKLSIGSVYKIKDFFVREAKANYQPCQNKFCISISLKTEFEEVTSLNPDFCQDSYEFCAFERLKERLKSNVLLSDVIGWLSSIGKIDNVNTKNGPTIIQRLVLKNERGVALPITLWGDFASQLNADELVETAKTSPVIVALRGLLIEPFKGVTASTSSAAFITLNPQSVDVTDLIQAASNELGIVDLLPVKFETPEKAAEHERELQKTLGELITLRSVGASPNERYKCQATVAAIDGEKDWTYLGCSKCYKAVSTCGQNYWCEKDQLLSPLEAKQCYRIRMIVQQGGDEAIFLLIGKTAEDYIHHPASELLKTFTNANGNLPTAVEAFCGQTLNFAIRLPKQRFNGNDGDFIISSISGMINETTKTPKRALFQLKDENASATDENVTVHQQEERKAIQDKSSAMIASPTSSTDDLASIEKLTKKKQQCKKDVSSIPRSMRKQTPQNDKVITMESPNHTANENSLSEKEKQKSPNSADNCFKTAKRIQSPASSDDGLPLSEILTRNKNSAKKTTAKRKHEADQVIEVDSTKIKRTNSKPTSPSATSVPPPLSSQVIDLEKNSIKIQSHSTVTSASNIHAPLAKIKKEKLDALPKSNPKEKDSRATAASQAIGKRTRRPSTKLTS</sequence>
<protein>
    <recommendedName>
        <fullName evidence="3">Replication protein A OB domain-containing protein</fullName>
    </recommendedName>
</protein>
<dbReference type="Proteomes" id="UP001497516">
    <property type="component" value="Chromosome 4"/>
</dbReference>
<reference evidence="4 5" key="1">
    <citation type="submission" date="2024-04" db="EMBL/GenBank/DDBJ databases">
        <authorList>
            <person name="Fracassetti M."/>
        </authorList>
    </citation>
    <scope>NUCLEOTIDE SEQUENCE [LARGE SCALE GENOMIC DNA]</scope>
</reference>
<dbReference type="Pfam" id="PF16900">
    <property type="entry name" value="REPA_OB_2"/>
    <property type="match status" value="1"/>
</dbReference>
<accession>A0AAV2EGS2</accession>
<gene>
    <name evidence="4" type="ORF">LTRI10_LOCUS26303</name>
</gene>
<dbReference type="GO" id="GO:0003677">
    <property type="term" value="F:DNA binding"/>
    <property type="evidence" value="ECO:0007669"/>
    <property type="project" value="UniProtKB-KW"/>
</dbReference>
<dbReference type="PANTHER" id="PTHR47165">
    <property type="entry name" value="OS03G0429900 PROTEIN"/>
    <property type="match status" value="1"/>
</dbReference>
<evidence type="ECO:0000256" key="2">
    <source>
        <dbReference type="SAM" id="MobiDB-lite"/>
    </source>
</evidence>
<feature type="compositionally biased region" description="Basic and acidic residues" evidence="2">
    <location>
        <begin position="649"/>
        <end position="665"/>
    </location>
</feature>
<dbReference type="InterPro" id="IPR031657">
    <property type="entry name" value="REPA_OB_2"/>
</dbReference>
<dbReference type="Gene3D" id="2.40.50.140">
    <property type="entry name" value="Nucleic acid-binding proteins"/>
    <property type="match status" value="3"/>
</dbReference>
<evidence type="ECO:0000256" key="1">
    <source>
        <dbReference type="ARBA" id="ARBA00023125"/>
    </source>
</evidence>
<dbReference type="SUPFAM" id="SSF50249">
    <property type="entry name" value="Nucleic acid-binding proteins"/>
    <property type="match status" value="3"/>
</dbReference>
<evidence type="ECO:0000313" key="4">
    <source>
        <dbReference type="EMBL" id="CAL1385144.1"/>
    </source>
</evidence>
<feature type="compositionally biased region" description="Basic residues" evidence="2">
    <location>
        <begin position="675"/>
        <end position="686"/>
    </location>
</feature>
<keyword evidence="5" id="KW-1185">Reference proteome</keyword>
<feature type="region of interest" description="Disordered" evidence="2">
    <location>
        <begin position="489"/>
        <end position="614"/>
    </location>
</feature>
<feature type="domain" description="Replication protein A OB" evidence="3">
    <location>
        <begin position="137"/>
        <end position="226"/>
    </location>
</feature>
<evidence type="ECO:0000313" key="5">
    <source>
        <dbReference type="Proteomes" id="UP001497516"/>
    </source>
</evidence>
<keyword evidence="1" id="KW-0238">DNA-binding</keyword>
<feature type="compositionally biased region" description="Polar residues" evidence="2">
    <location>
        <begin position="504"/>
        <end position="526"/>
    </location>
</feature>
<dbReference type="EMBL" id="OZ034817">
    <property type="protein sequence ID" value="CAL1385144.1"/>
    <property type="molecule type" value="Genomic_DNA"/>
</dbReference>
<feature type="compositionally biased region" description="Basic residues" evidence="2">
    <location>
        <begin position="570"/>
        <end position="580"/>
    </location>
</feature>
<feature type="compositionally biased region" description="Low complexity" evidence="2">
    <location>
        <begin position="599"/>
        <end position="608"/>
    </location>
</feature>
<organism evidence="4 5">
    <name type="scientific">Linum trigynum</name>
    <dbReference type="NCBI Taxonomy" id="586398"/>
    <lineage>
        <taxon>Eukaryota</taxon>
        <taxon>Viridiplantae</taxon>
        <taxon>Streptophyta</taxon>
        <taxon>Embryophyta</taxon>
        <taxon>Tracheophyta</taxon>
        <taxon>Spermatophyta</taxon>
        <taxon>Magnoliopsida</taxon>
        <taxon>eudicotyledons</taxon>
        <taxon>Gunneridae</taxon>
        <taxon>Pentapetalae</taxon>
        <taxon>rosids</taxon>
        <taxon>fabids</taxon>
        <taxon>Malpighiales</taxon>
        <taxon>Linaceae</taxon>
        <taxon>Linum</taxon>
    </lineage>
</organism>
<proteinExistence type="predicted"/>
<name>A0AAV2EGS2_9ROSI</name>
<feature type="region of interest" description="Disordered" evidence="2">
    <location>
        <begin position="648"/>
        <end position="686"/>
    </location>
</feature>
<evidence type="ECO:0000259" key="3">
    <source>
        <dbReference type="Pfam" id="PF16900"/>
    </source>
</evidence>
<dbReference type="AlphaFoldDB" id="A0AAV2EGS2"/>
<dbReference type="PANTHER" id="PTHR47165:SF4">
    <property type="entry name" value="OS03G0429900 PROTEIN"/>
    <property type="match status" value="1"/>
</dbReference>